<keyword evidence="6" id="KW-1133">Transmembrane helix</keyword>
<sequence>MKTSSNSVRIGIAVAIILGTIGWLSFTGYSSNKSYYVTVAELGKMGDKAYKSNLRVEGFVQPGSIQQEGPHVTFVLNEFESHSPKAPNGRKLTVIYKGSEPPPDTFKDDSQALAIGTIGTDGVFHATGLQAKCASKYAPATPNGQPGAMPAQPAPASTNPRANAAPAPQPGSAPAGIATN</sequence>
<dbReference type="Pfam" id="PF03100">
    <property type="entry name" value="CcmE"/>
    <property type="match status" value="1"/>
</dbReference>
<feature type="region of interest" description="Disordered" evidence="5">
    <location>
        <begin position="141"/>
        <end position="180"/>
    </location>
</feature>
<proteinExistence type="predicted"/>
<keyword evidence="3" id="KW-0201">Cytochrome c-type biogenesis</keyword>
<dbReference type="AlphaFoldDB" id="A0AAU7DN82"/>
<dbReference type="InterPro" id="IPR012340">
    <property type="entry name" value="NA-bd_OB-fold"/>
</dbReference>
<dbReference type="GO" id="GO:0020037">
    <property type="term" value="F:heme binding"/>
    <property type="evidence" value="ECO:0007669"/>
    <property type="project" value="InterPro"/>
</dbReference>
<evidence type="ECO:0000313" key="7">
    <source>
        <dbReference type="EMBL" id="XBH19354.1"/>
    </source>
</evidence>
<keyword evidence="2" id="KW-0479">Metal-binding</keyword>
<dbReference type="GO" id="GO:0017004">
    <property type="term" value="P:cytochrome complex assembly"/>
    <property type="evidence" value="ECO:0007669"/>
    <property type="project" value="UniProtKB-KW"/>
</dbReference>
<dbReference type="Gene3D" id="2.40.50.140">
    <property type="entry name" value="Nucleic acid-binding proteins"/>
    <property type="match status" value="1"/>
</dbReference>
<keyword evidence="2" id="KW-0408">Iron</keyword>
<keyword evidence="4 6" id="KW-0472">Membrane</keyword>
<evidence type="ECO:0000256" key="2">
    <source>
        <dbReference type="ARBA" id="ARBA00022617"/>
    </source>
</evidence>
<evidence type="ECO:0000256" key="1">
    <source>
        <dbReference type="ARBA" id="ARBA00004370"/>
    </source>
</evidence>
<dbReference type="RefSeq" id="WP_348264570.1">
    <property type="nucleotide sequence ID" value="NZ_CP121196.1"/>
</dbReference>
<dbReference type="GO" id="GO:0005886">
    <property type="term" value="C:plasma membrane"/>
    <property type="evidence" value="ECO:0007669"/>
    <property type="project" value="InterPro"/>
</dbReference>
<dbReference type="InterPro" id="IPR036127">
    <property type="entry name" value="CcmE-like_sf"/>
</dbReference>
<name>A0AAU7DN82_9BACT</name>
<keyword evidence="2" id="KW-0349">Heme</keyword>
<protein>
    <submittedName>
        <fullName evidence="7">Cytochrome c maturation protein CcmE</fullName>
    </submittedName>
</protein>
<dbReference type="GO" id="GO:0017003">
    <property type="term" value="P:protein-heme linkage"/>
    <property type="evidence" value="ECO:0007669"/>
    <property type="project" value="InterPro"/>
</dbReference>
<dbReference type="InterPro" id="IPR004329">
    <property type="entry name" value="CcmE"/>
</dbReference>
<feature type="transmembrane region" description="Helical" evidence="6">
    <location>
        <begin position="7"/>
        <end position="26"/>
    </location>
</feature>
<feature type="compositionally biased region" description="Low complexity" evidence="5">
    <location>
        <begin position="144"/>
        <end position="180"/>
    </location>
</feature>
<evidence type="ECO:0000256" key="4">
    <source>
        <dbReference type="ARBA" id="ARBA00023136"/>
    </source>
</evidence>
<keyword evidence="6" id="KW-0812">Transmembrane</keyword>
<evidence type="ECO:0000256" key="6">
    <source>
        <dbReference type="SAM" id="Phobius"/>
    </source>
</evidence>
<dbReference type="EMBL" id="CP121196">
    <property type="protein sequence ID" value="XBH19354.1"/>
    <property type="molecule type" value="Genomic_DNA"/>
</dbReference>
<reference evidence="7" key="1">
    <citation type="submission" date="2023-03" db="EMBL/GenBank/DDBJ databases">
        <title>Edaphobacter sp.</title>
        <authorList>
            <person name="Huber K.J."/>
            <person name="Papendorf J."/>
            <person name="Pilke C."/>
            <person name="Bunk B."/>
            <person name="Sproeer C."/>
            <person name="Pester M."/>
        </authorList>
    </citation>
    <scope>NUCLEOTIDE SEQUENCE</scope>
    <source>
        <strain evidence="7">DSM 110680</strain>
    </source>
</reference>
<comment type="subcellular location">
    <subcellularLocation>
        <location evidence="1">Membrane</location>
    </subcellularLocation>
</comment>
<dbReference type="SUPFAM" id="SSF82093">
    <property type="entry name" value="Heme chaperone CcmE"/>
    <property type="match status" value="1"/>
</dbReference>
<evidence type="ECO:0000256" key="5">
    <source>
        <dbReference type="SAM" id="MobiDB-lite"/>
    </source>
</evidence>
<gene>
    <name evidence="7" type="ORF">P8935_08560</name>
</gene>
<accession>A0AAU7DN82</accession>
<organism evidence="7">
    <name type="scientific">Telmatobacter sp. DSM 110680</name>
    <dbReference type="NCBI Taxonomy" id="3036704"/>
    <lineage>
        <taxon>Bacteria</taxon>
        <taxon>Pseudomonadati</taxon>
        <taxon>Acidobacteriota</taxon>
        <taxon>Terriglobia</taxon>
        <taxon>Terriglobales</taxon>
        <taxon>Acidobacteriaceae</taxon>
        <taxon>Telmatobacter</taxon>
    </lineage>
</organism>
<evidence type="ECO:0000256" key="3">
    <source>
        <dbReference type="ARBA" id="ARBA00022748"/>
    </source>
</evidence>